<name>A0ABU8BSX3_9RHOB</name>
<keyword evidence="3" id="KW-1185">Reference proteome</keyword>
<dbReference type="Pfam" id="PF03869">
    <property type="entry name" value="Arc"/>
    <property type="match status" value="1"/>
</dbReference>
<dbReference type="RefSeq" id="WP_335419659.1">
    <property type="nucleotide sequence ID" value="NZ_JBALHR010000002.1"/>
</dbReference>
<keyword evidence="2" id="KW-0238">DNA-binding</keyword>
<dbReference type="Gene3D" id="1.10.1220.10">
    <property type="entry name" value="Met repressor-like"/>
    <property type="match status" value="1"/>
</dbReference>
<dbReference type="SUPFAM" id="SSF47598">
    <property type="entry name" value="Ribbon-helix-helix"/>
    <property type="match status" value="1"/>
</dbReference>
<evidence type="ECO:0000313" key="3">
    <source>
        <dbReference type="Proteomes" id="UP001431963"/>
    </source>
</evidence>
<dbReference type="InterPro" id="IPR010985">
    <property type="entry name" value="Ribbon_hlx_hlx"/>
</dbReference>
<reference evidence="2" key="1">
    <citation type="submission" date="2024-02" db="EMBL/GenBank/DDBJ databases">
        <title>Genome sequences of strain Gemmobacter sp. JM10B15.</title>
        <authorList>
            <person name="Zhang M."/>
        </authorList>
    </citation>
    <scope>NUCLEOTIDE SEQUENCE</scope>
    <source>
        <strain evidence="2">JM10B15</strain>
    </source>
</reference>
<accession>A0ABU8BSX3</accession>
<sequence>MKASPSDRKIASIAPFGLRMQPELKQQIEEQALASGRSLNAEIVWRLEQSLKSDAPGTDWIKAAKRAAAGGSPDERLSALEAEVRELRLGLVELRQARQGGPETA</sequence>
<dbReference type="InterPro" id="IPR013321">
    <property type="entry name" value="Arc_rbn_hlx_hlx"/>
</dbReference>
<dbReference type="GO" id="GO:0003677">
    <property type="term" value="F:DNA binding"/>
    <property type="evidence" value="ECO:0007669"/>
    <property type="project" value="UniProtKB-KW"/>
</dbReference>
<organism evidence="2 3">
    <name type="scientific">Gemmobacter denitrificans</name>
    <dbReference type="NCBI Taxonomy" id="3123040"/>
    <lineage>
        <taxon>Bacteria</taxon>
        <taxon>Pseudomonadati</taxon>
        <taxon>Pseudomonadota</taxon>
        <taxon>Alphaproteobacteria</taxon>
        <taxon>Rhodobacterales</taxon>
        <taxon>Paracoccaceae</taxon>
        <taxon>Gemmobacter</taxon>
    </lineage>
</organism>
<dbReference type="InterPro" id="IPR005569">
    <property type="entry name" value="Arc_DNA-bd_dom"/>
</dbReference>
<comment type="caution">
    <text evidence="2">The sequence shown here is derived from an EMBL/GenBank/DDBJ whole genome shotgun (WGS) entry which is preliminary data.</text>
</comment>
<dbReference type="EMBL" id="JBALHR010000002">
    <property type="protein sequence ID" value="MEH7827214.1"/>
    <property type="molecule type" value="Genomic_DNA"/>
</dbReference>
<gene>
    <name evidence="2" type="ORF">V6590_03560</name>
</gene>
<dbReference type="Proteomes" id="UP001431963">
    <property type="component" value="Unassembled WGS sequence"/>
</dbReference>
<evidence type="ECO:0000313" key="2">
    <source>
        <dbReference type="EMBL" id="MEH7827214.1"/>
    </source>
</evidence>
<protein>
    <submittedName>
        <fullName evidence="2">Arc family DNA-binding protein</fullName>
    </submittedName>
</protein>
<feature type="domain" description="Arc-like DNA binding" evidence="1">
    <location>
        <begin position="16"/>
        <end position="56"/>
    </location>
</feature>
<evidence type="ECO:0000259" key="1">
    <source>
        <dbReference type="Pfam" id="PF03869"/>
    </source>
</evidence>
<proteinExistence type="predicted"/>